<comment type="caution">
    <text evidence="1">The sequence shown here is derived from an EMBL/GenBank/DDBJ whole genome shotgun (WGS) entry which is preliminary data.</text>
</comment>
<sequence>MEPVSAVDRLVLMLRQRLQARSRVRGGARPRAGASTAKSTLQALNLAEIEDAALQRVVIQSALLDHFGPEMMNDARFQQMVNRVVETIVADPSGRRLMDQATRELRAGVGRPNGD</sequence>
<evidence type="ECO:0000313" key="1">
    <source>
        <dbReference type="EMBL" id="GLK50148.1"/>
    </source>
</evidence>
<proteinExistence type="predicted"/>
<keyword evidence="2" id="KW-1185">Reference proteome</keyword>
<reference evidence="1" key="2">
    <citation type="submission" date="2023-01" db="EMBL/GenBank/DDBJ databases">
        <authorList>
            <person name="Sun Q."/>
            <person name="Evtushenko L."/>
        </authorList>
    </citation>
    <scope>NUCLEOTIDE SEQUENCE</scope>
    <source>
        <strain evidence="1">VKM B-1499</strain>
    </source>
</reference>
<name>A0ABQ5TCN8_9CAUL</name>
<dbReference type="Proteomes" id="UP001143509">
    <property type="component" value="Unassembled WGS sequence"/>
</dbReference>
<accession>A0ABQ5TCN8</accession>
<reference evidence="1" key="1">
    <citation type="journal article" date="2014" name="Int. J. Syst. Evol. Microbiol.">
        <title>Complete genome of a new Firmicutes species belonging to the dominant human colonic microbiota ('Ruminococcus bicirculans') reveals two chromosomes and a selective capacity to utilize plant glucans.</title>
        <authorList>
            <consortium name="NISC Comparative Sequencing Program"/>
            <person name="Wegmann U."/>
            <person name="Louis P."/>
            <person name="Goesmann A."/>
            <person name="Henrissat B."/>
            <person name="Duncan S.H."/>
            <person name="Flint H.J."/>
        </authorList>
    </citation>
    <scope>NUCLEOTIDE SEQUENCE</scope>
    <source>
        <strain evidence="1">VKM B-1499</strain>
    </source>
</reference>
<gene>
    <name evidence="1" type="ORF">GCM10017620_31220</name>
</gene>
<organism evidence="1 2">
    <name type="scientific">Brevundimonas intermedia</name>
    <dbReference type="NCBI Taxonomy" id="74315"/>
    <lineage>
        <taxon>Bacteria</taxon>
        <taxon>Pseudomonadati</taxon>
        <taxon>Pseudomonadota</taxon>
        <taxon>Alphaproteobacteria</taxon>
        <taxon>Caulobacterales</taxon>
        <taxon>Caulobacteraceae</taxon>
        <taxon>Brevundimonas</taxon>
    </lineage>
</organism>
<evidence type="ECO:0000313" key="2">
    <source>
        <dbReference type="Proteomes" id="UP001143509"/>
    </source>
</evidence>
<protein>
    <submittedName>
        <fullName evidence="1">Uncharacterized protein</fullName>
    </submittedName>
</protein>
<dbReference type="EMBL" id="BSFD01000011">
    <property type="protein sequence ID" value="GLK50148.1"/>
    <property type="molecule type" value="Genomic_DNA"/>
</dbReference>